<feature type="compositionally biased region" description="Basic residues" evidence="1">
    <location>
        <begin position="380"/>
        <end position="391"/>
    </location>
</feature>
<protein>
    <submittedName>
        <fullName evidence="3">Uncharacterized protein</fullName>
    </submittedName>
</protein>
<dbReference type="Proteomes" id="UP000029714">
    <property type="component" value="Unassembled WGS sequence"/>
</dbReference>
<dbReference type="EMBL" id="JRMP02000003">
    <property type="protein sequence ID" value="TLD95263.1"/>
    <property type="molecule type" value="Genomic_DNA"/>
</dbReference>
<evidence type="ECO:0000313" key="5">
    <source>
        <dbReference type="Proteomes" id="UP000477070"/>
    </source>
</evidence>
<dbReference type="EMBL" id="QBIU01000002">
    <property type="protein sequence ID" value="MWV70309.1"/>
    <property type="molecule type" value="Genomic_DNA"/>
</dbReference>
<keyword evidence="4" id="KW-1185">Reference proteome</keyword>
<reference evidence="3 4" key="1">
    <citation type="journal article" date="2014" name="Genome Announc.">
        <title>Draft genome sequences of eight enterohepatic helicobacter species isolated from both laboratory and wild rodents.</title>
        <authorList>
            <person name="Sheh A."/>
            <person name="Shen Z."/>
            <person name="Fox J.G."/>
        </authorList>
    </citation>
    <scope>NUCLEOTIDE SEQUENCE [LARGE SCALE GENOMIC DNA]</scope>
    <source>
        <strain evidence="3 4">MIT 97-6194</strain>
    </source>
</reference>
<dbReference type="STRING" id="1548018.LS64_13020"/>
<dbReference type="AlphaFoldDB" id="A0A347VQ29"/>
<evidence type="ECO:0000256" key="1">
    <source>
        <dbReference type="SAM" id="MobiDB-lite"/>
    </source>
</evidence>
<comment type="caution">
    <text evidence="3">The sequence shown here is derived from an EMBL/GenBank/DDBJ whole genome shotgun (WGS) entry which is preliminary data.</text>
</comment>
<reference evidence="3 4" key="2">
    <citation type="journal article" date="2016" name="Infect. Immun.">
        <title>Helicobacter saguini, a Novel Helicobacter Isolated from Cotton-Top Tamarins with Ulcerative Colitis, Has Proinflammatory Properties and Induces Typhlocolitis and Dysplasia in Gnotobiotic IL-10-/- Mice.</title>
        <authorList>
            <person name="Shen Z."/>
            <person name="Mannion A."/>
            <person name="Whary M.T."/>
            <person name="Muthupalani S."/>
            <person name="Sheh A."/>
            <person name="Feng Y."/>
            <person name="Gong G."/>
            <person name="Vandamme P."/>
            <person name="Holcombe H.R."/>
            <person name="Paster B.J."/>
            <person name="Fox J.G."/>
        </authorList>
    </citation>
    <scope>NUCLEOTIDE SEQUENCE [LARGE SCALE GENOMIC DNA]</scope>
    <source>
        <strain evidence="3 4">MIT 97-6194</strain>
    </source>
</reference>
<name>A0A347VQ29_9HELI</name>
<feature type="compositionally biased region" description="Basic and acidic residues" evidence="1">
    <location>
        <begin position="392"/>
        <end position="401"/>
    </location>
</feature>
<feature type="region of interest" description="Disordered" evidence="1">
    <location>
        <begin position="380"/>
        <end position="401"/>
    </location>
</feature>
<evidence type="ECO:0000313" key="2">
    <source>
        <dbReference type="EMBL" id="MWV70309.1"/>
    </source>
</evidence>
<reference evidence="3" key="3">
    <citation type="submission" date="2018-04" db="EMBL/GenBank/DDBJ databases">
        <authorList>
            <person name="Sheh A."/>
            <person name="Shen Z."/>
            <person name="Mannion A.J."/>
            <person name="Fox J.G."/>
        </authorList>
    </citation>
    <scope>NUCLEOTIDE SEQUENCE</scope>
    <source>
        <strain evidence="3">MIT 97-6194</strain>
    </source>
</reference>
<accession>A0A347VQ29</accession>
<gene>
    <name evidence="2" type="ORF">DCO61_09930</name>
    <name evidence="3" type="ORF">LS64_002585</name>
</gene>
<evidence type="ECO:0000313" key="4">
    <source>
        <dbReference type="Proteomes" id="UP000029714"/>
    </source>
</evidence>
<reference evidence="2 5" key="4">
    <citation type="submission" date="2019-12" db="EMBL/GenBank/DDBJ databases">
        <title>Multi-Generational Helicobacter saguini Isolates.</title>
        <authorList>
            <person name="Mannion A."/>
            <person name="Shen Z."/>
            <person name="Fox J.G."/>
        </authorList>
    </citation>
    <scope>NUCLEOTIDE SEQUENCE [LARGE SCALE GENOMIC DNA]</scope>
    <source>
        <strain evidence="2">16-048</strain>
        <strain evidence="5">16-048 (F4)</strain>
    </source>
</reference>
<sequence length="401" mass="46486">MNNVKLSDIMDGELSIYSCILYCISNKLDIVLPDSDSIALAFPNLKDKNLQYGEADNTIKVKKDEAAARELFNMFLQIHNECINLSMDNEKMDGYLGRIYTFIISRPILSYIYEFTSLFLNHVENNQNSLDGVRILSVDIFKHFLRDAPHREAVKFAAFMLSVTHQDSETRMLLDTIGHCDEFALPVARAFAYDKDNESIFKLAKFVKGWGRFNYLSYMEIDSIDKREWLIFESYKCDFCQDYVSLIALKYGDVLGYLKENGFDDRIYDAVGDLLDNIYASKYVDFSDYKDSKEVIKLFIDDIINREINDARQYVLVSILNTLDSNLFSDSERELLAPLVQVPLFENLTFDKDNKATIFCRDKSKKYVIERVSNIESKKTKSVKKSGKIKNTKKDSKNYRI</sequence>
<dbReference type="OrthoDB" id="8402552at2"/>
<proteinExistence type="predicted"/>
<organism evidence="3 4">
    <name type="scientific">Helicobacter saguini</name>
    <dbReference type="NCBI Taxonomy" id="1548018"/>
    <lineage>
        <taxon>Bacteria</taxon>
        <taxon>Pseudomonadati</taxon>
        <taxon>Campylobacterota</taxon>
        <taxon>Epsilonproteobacteria</taxon>
        <taxon>Campylobacterales</taxon>
        <taxon>Helicobacteraceae</taxon>
        <taxon>Helicobacter</taxon>
    </lineage>
</organism>
<dbReference type="Proteomes" id="UP000477070">
    <property type="component" value="Unassembled WGS sequence"/>
</dbReference>
<dbReference type="RefSeq" id="WP_034573643.1">
    <property type="nucleotide sequence ID" value="NZ_JRMP02000003.1"/>
</dbReference>
<evidence type="ECO:0000313" key="3">
    <source>
        <dbReference type="EMBL" id="TLD95263.1"/>
    </source>
</evidence>